<evidence type="ECO:0000256" key="5">
    <source>
        <dbReference type="ARBA" id="ARBA00023029"/>
    </source>
</evidence>
<feature type="short sequence motif" description="GyrA-box" evidence="9">
    <location>
        <begin position="525"/>
        <end position="531"/>
    </location>
</feature>
<accession>A0A1G2LSU1</accession>
<dbReference type="FunFam" id="3.90.199.10:FF:000001">
    <property type="entry name" value="DNA gyrase subunit A"/>
    <property type="match status" value="1"/>
</dbReference>
<dbReference type="FunFam" id="1.10.268.10:FF:000001">
    <property type="entry name" value="DNA gyrase subunit A"/>
    <property type="match status" value="1"/>
</dbReference>
<dbReference type="GO" id="GO:0005737">
    <property type="term" value="C:cytoplasm"/>
    <property type="evidence" value="ECO:0007669"/>
    <property type="project" value="UniProtKB-SubCell"/>
</dbReference>
<feature type="domain" description="Topo IIA-type catalytic" evidence="12">
    <location>
        <begin position="30"/>
        <end position="498"/>
    </location>
</feature>
<evidence type="ECO:0000256" key="6">
    <source>
        <dbReference type="ARBA" id="ARBA00023125"/>
    </source>
</evidence>
<feature type="coiled-coil region" evidence="11">
    <location>
        <begin position="435"/>
        <end position="483"/>
    </location>
</feature>
<dbReference type="Gene3D" id="3.30.1360.40">
    <property type="match status" value="1"/>
</dbReference>
<evidence type="ECO:0000256" key="1">
    <source>
        <dbReference type="ARBA" id="ARBA00000185"/>
    </source>
</evidence>
<evidence type="ECO:0000256" key="10">
    <source>
        <dbReference type="PROSITE-ProRule" id="PRU01384"/>
    </source>
</evidence>
<dbReference type="Proteomes" id="UP000177171">
    <property type="component" value="Unassembled WGS sequence"/>
</dbReference>
<keyword evidence="11" id="KW-0175">Coiled coil</keyword>
<dbReference type="GO" id="GO:0006265">
    <property type="term" value="P:DNA topological change"/>
    <property type="evidence" value="ECO:0007669"/>
    <property type="project" value="UniProtKB-UniRule"/>
</dbReference>
<comment type="subcellular location">
    <subcellularLocation>
        <location evidence="9">Cytoplasm</location>
    </subcellularLocation>
</comment>
<dbReference type="EC" id="5.6.2.2" evidence="9"/>
<evidence type="ECO:0000313" key="14">
    <source>
        <dbReference type="Proteomes" id="UP000177171"/>
    </source>
</evidence>
<keyword evidence="7 9" id="KW-0413">Isomerase</keyword>
<keyword evidence="6 9" id="KW-0238">DNA-binding</keyword>
<evidence type="ECO:0000256" key="3">
    <source>
        <dbReference type="ARBA" id="ARBA00022741"/>
    </source>
</evidence>
<dbReference type="NCBIfam" id="NF004044">
    <property type="entry name" value="PRK05561.1"/>
    <property type="match status" value="1"/>
</dbReference>
<dbReference type="InterPro" id="IPR013757">
    <property type="entry name" value="Topo_IIA_A_a_sf"/>
</dbReference>
<dbReference type="SMART" id="SM00434">
    <property type="entry name" value="TOP4c"/>
    <property type="match status" value="1"/>
</dbReference>
<dbReference type="Gene3D" id="3.90.199.10">
    <property type="entry name" value="Topoisomerase II, domain 5"/>
    <property type="match status" value="1"/>
</dbReference>
<evidence type="ECO:0000256" key="4">
    <source>
        <dbReference type="ARBA" id="ARBA00022840"/>
    </source>
</evidence>
<dbReference type="AlphaFoldDB" id="A0A1G2LSU1"/>
<keyword evidence="5 9" id="KW-0799">Topoisomerase</keyword>
<name>A0A1G2LSU1_9BACT</name>
<dbReference type="EMBL" id="MHQY01000016">
    <property type="protein sequence ID" value="OHA13861.1"/>
    <property type="molecule type" value="Genomic_DNA"/>
</dbReference>
<dbReference type="InterPro" id="IPR013758">
    <property type="entry name" value="Topo_IIA_A/C_ab"/>
</dbReference>
<protein>
    <recommendedName>
        <fullName evidence="9">DNA gyrase subunit A</fullName>
        <ecNumber evidence="9">5.6.2.2</ecNumber>
    </recommendedName>
</protein>
<dbReference type="Gene3D" id="1.10.268.10">
    <property type="entry name" value="Topoisomerase, domain 3"/>
    <property type="match status" value="1"/>
</dbReference>
<dbReference type="GO" id="GO:0006261">
    <property type="term" value="P:DNA-templated DNA replication"/>
    <property type="evidence" value="ECO:0007669"/>
    <property type="project" value="UniProtKB-UniRule"/>
</dbReference>
<comment type="caution">
    <text evidence="13">The sequence shown here is derived from an EMBL/GenBank/DDBJ whole genome shotgun (WGS) entry which is preliminary data.</text>
</comment>
<feature type="active site" description="O-(5'-phospho-DNA)-tyrosine intermediate" evidence="9 10">
    <location>
        <position position="118"/>
    </location>
</feature>
<dbReference type="GO" id="GO:0034335">
    <property type="term" value="F:DNA negative supercoiling activity"/>
    <property type="evidence" value="ECO:0007669"/>
    <property type="project" value="UniProtKB-ARBA"/>
</dbReference>
<dbReference type="NCBIfam" id="NF004043">
    <property type="entry name" value="PRK05560.1"/>
    <property type="match status" value="1"/>
</dbReference>
<comment type="catalytic activity">
    <reaction evidence="1 9 10">
        <text>ATP-dependent breakage, passage and rejoining of double-stranded DNA.</text>
        <dbReference type="EC" id="5.6.2.2"/>
    </reaction>
</comment>
<keyword evidence="4 9" id="KW-0067">ATP-binding</keyword>
<dbReference type="GO" id="GO:0005694">
    <property type="term" value="C:chromosome"/>
    <property type="evidence" value="ECO:0007669"/>
    <property type="project" value="InterPro"/>
</dbReference>
<keyword evidence="9" id="KW-0963">Cytoplasm</keyword>
<gene>
    <name evidence="9" type="primary">gyrA</name>
    <name evidence="13" type="ORF">A3G49_04605</name>
</gene>
<evidence type="ECO:0000256" key="8">
    <source>
        <dbReference type="ARBA" id="ARBA00063644"/>
    </source>
</evidence>
<dbReference type="Gene3D" id="2.120.10.90">
    <property type="entry name" value="DNA gyrase/topoisomerase IV, subunit A, C-terminal"/>
    <property type="match status" value="1"/>
</dbReference>
<evidence type="ECO:0000256" key="9">
    <source>
        <dbReference type="HAMAP-Rule" id="MF_01897"/>
    </source>
</evidence>
<comment type="similarity">
    <text evidence="2 9">Belongs to the type II topoisomerase GyrA/ParC subunit family.</text>
</comment>
<dbReference type="Pfam" id="PF03989">
    <property type="entry name" value="DNA_gyraseA_C"/>
    <property type="match status" value="6"/>
</dbReference>
<dbReference type="InterPro" id="IPR050220">
    <property type="entry name" value="Type_II_DNA_Topoisomerases"/>
</dbReference>
<evidence type="ECO:0000256" key="11">
    <source>
        <dbReference type="SAM" id="Coils"/>
    </source>
</evidence>
<comment type="function">
    <text evidence="9">A type II topoisomerase that negatively supercoils closed circular double-stranded (ds) DNA in an ATP-dependent manner to modulate DNA topology and maintain chromosomes in an underwound state. Negative supercoiling favors strand separation, and DNA replication, transcription, recombination and repair, all of which involve strand separation. Also able to catalyze the interconversion of other topological isomers of dsDNA rings, including catenanes and knotted rings. Type II topoisomerases break and join 2 DNA strands simultaneously in an ATP-dependent manner.</text>
</comment>
<dbReference type="HAMAP" id="MF_01897">
    <property type="entry name" value="GyrA"/>
    <property type="match status" value="1"/>
</dbReference>
<dbReference type="GO" id="GO:0003677">
    <property type="term" value="F:DNA binding"/>
    <property type="evidence" value="ECO:0007669"/>
    <property type="project" value="UniProtKB-UniRule"/>
</dbReference>
<evidence type="ECO:0000256" key="2">
    <source>
        <dbReference type="ARBA" id="ARBA00008263"/>
    </source>
</evidence>
<dbReference type="PANTHER" id="PTHR43493">
    <property type="entry name" value="DNA GYRASE/TOPOISOMERASE SUBUNIT A"/>
    <property type="match status" value="1"/>
</dbReference>
<dbReference type="InterPro" id="IPR002205">
    <property type="entry name" value="Topo_IIA_dom_A"/>
</dbReference>
<dbReference type="GO" id="GO:0005524">
    <property type="term" value="F:ATP binding"/>
    <property type="evidence" value="ECO:0007669"/>
    <property type="project" value="UniProtKB-UniRule"/>
</dbReference>
<dbReference type="SUPFAM" id="SSF101904">
    <property type="entry name" value="GyrA/ParC C-terminal domain-like"/>
    <property type="match status" value="1"/>
</dbReference>
<dbReference type="InterPro" id="IPR035516">
    <property type="entry name" value="Gyrase/topoIV_suA_C"/>
</dbReference>
<comment type="subunit">
    <text evidence="9">Heterotetramer, composed of two GyrA and two GyrB chains. In the heterotetramer, GyrA contains the active site tyrosine that forms a transient covalent intermediate with DNA, while GyrB binds cofactors and catalyzes ATP hydrolysis.</text>
</comment>
<evidence type="ECO:0000313" key="13">
    <source>
        <dbReference type="EMBL" id="OHA13861.1"/>
    </source>
</evidence>
<comment type="subunit">
    <text evidence="8">Heterotetramer composed of ParC and ParE.</text>
</comment>
<dbReference type="InterPro" id="IPR013760">
    <property type="entry name" value="Topo_IIA-like_dom_sf"/>
</dbReference>
<dbReference type="InterPro" id="IPR005743">
    <property type="entry name" value="GyrA"/>
</dbReference>
<proteinExistence type="inferred from homology"/>
<keyword evidence="3 9" id="KW-0547">Nucleotide-binding</keyword>
<dbReference type="InterPro" id="IPR006691">
    <property type="entry name" value="GyrA/parC_rep"/>
</dbReference>
<organism evidence="13 14">
    <name type="scientific">Candidatus Sungbacteria bacterium RIFCSPLOWO2_12_FULL_41_11</name>
    <dbReference type="NCBI Taxonomy" id="1802286"/>
    <lineage>
        <taxon>Bacteria</taxon>
        <taxon>Candidatus Sungiibacteriota</taxon>
    </lineage>
</organism>
<evidence type="ECO:0000259" key="12">
    <source>
        <dbReference type="PROSITE" id="PS52040"/>
    </source>
</evidence>
<evidence type="ECO:0000256" key="7">
    <source>
        <dbReference type="ARBA" id="ARBA00023235"/>
    </source>
</evidence>
<dbReference type="Pfam" id="PF00521">
    <property type="entry name" value="DNA_topoisoIV"/>
    <property type="match status" value="1"/>
</dbReference>
<dbReference type="CDD" id="cd00187">
    <property type="entry name" value="TOP4c"/>
    <property type="match status" value="1"/>
</dbReference>
<dbReference type="FunFam" id="3.30.1360.40:FF:000002">
    <property type="entry name" value="DNA gyrase subunit A"/>
    <property type="match status" value="1"/>
</dbReference>
<reference evidence="13 14" key="1">
    <citation type="journal article" date="2016" name="Nat. Commun.">
        <title>Thousands of microbial genomes shed light on interconnected biogeochemical processes in an aquifer system.</title>
        <authorList>
            <person name="Anantharaman K."/>
            <person name="Brown C.T."/>
            <person name="Hug L.A."/>
            <person name="Sharon I."/>
            <person name="Castelle C.J."/>
            <person name="Probst A.J."/>
            <person name="Thomas B.C."/>
            <person name="Singh A."/>
            <person name="Wilkins M.J."/>
            <person name="Karaoz U."/>
            <person name="Brodie E.L."/>
            <person name="Williams K.H."/>
            <person name="Hubbard S.S."/>
            <person name="Banfield J.F."/>
        </authorList>
    </citation>
    <scope>NUCLEOTIDE SEQUENCE [LARGE SCALE GENOMIC DNA]</scope>
</reference>
<dbReference type="PROSITE" id="PS52040">
    <property type="entry name" value="TOPO_IIA"/>
    <property type="match status" value="1"/>
</dbReference>
<comment type="miscellaneous">
    <text evidence="9">Few gyrases are as efficient as E.coli at forming negative supercoils. Not all organisms have 2 type II topoisomerases; in organisms with a single type II topoisomerase this enzyme also has to decatenate newly replicated chromosomes.</text>
</comment>
<dbReference type="GO" id="GO:0009330">
    <property type="term" value="C:DNA topoisomerase type II (double strand cut, ATP-hydrolyzing) complex"/>
    <property type="evidence" value="ECO:0007669"/>
    <property type="project" value="TreeGrafter"/>
</dbReference>
<dbReference type="PANTHER" id="PTHR43493:SF5">
    <property type="entry name" value="DNA GYRASE SUBUNIT A, CHLOROPLASTIC_MITOCHONDRIAL"/>
    <property type="match status" value="1"/>
</dbReference>
<dbReference type="SUPFAM" id="SSF56719">
    <property type="entry name" value="Type II DNA topoisomerase"/>
    <property type="match status" value="1"/>
</dbReference>
<dbReference type="NCBIfam" id="TIGR01063">
    <property type="entry name" value="gyrA"/>
    <property type="match status" value="1"/>
</dbReference>
<dbReference type="FunFam" id="2.120.10.90:FF:000005">
    <property type="entry name" value="DNA topoisomerase 4 subunit A"/>
    <property type="match status" value="1"/>
</dbReference>
<sequence length="821" mass="91480">MGKIQQREITAEMKESYLDYAMSVIVARAIPDVRDGLKPVHRRILFVMHEMGLKHNVKHRKSAAIVGDTLGKFHPHGDMAVYDSLTRMAQDFSLRYPLIDGQGNFGSVDGDAAAAQRYTEARLTAIAEEMLKDIEKETVPFTDNYDGTKKEPVVLPSAVPNLLLNGTLGIAVGMATSIPPHNLTEVVDALSHLIENPKATSDDLMNFIKGPDFPTGGYIYNEKEIRQAYITGHGAILNRANAEIKEKSGEKGSQIIITEIPYQVNKSELLEKIADLVKEKHIEGIADIRDESDKEGLRIAIDLKRDAFPQKILNRLYKFTDLEKNFNLNMLALIDEGRQPQTLSIKGVLEEYLKHRNIIIIKRSQFDLARAKDRAHILEGLKKALDNIDAVISTIKKSPDKETAHKNLMSRFKLSGAQATAILEMRLQALAGLERQKIEEELKEKLMLIKNLEALLKDPKKILQAVKNELEQIKEKYGDERKTKLVKYAAREIAEEDLIPEEEIIIVLTKDGYIKRVKPETYRLQKRGGKGTIGIETKEEDTVTHFITANTHSDLLFFTNYGKVYQIKAYEVPEGSRVSKGKAIFNFLSLNQNEAVTSVLAAPKKEKKAAANNQLPVSSYLVMVTKNGIIKKAEGTVFETVRKSGLIAIKLKKDDTLQWVKTTSGKDELILATKLGKAIRFSERDVRPMGRNAAGVRAIRLGKGDEITGMDIIPNLQPPTSNPQLLIVMENGYGKRSPVKQYKKQRRGGSGIKTAKVTSKTGSIVSAQIINEATTEIVAISQKGQAIRIPLSSIPILGRATQGVRIMKMEEKDKIASITTL</sequence>